<dbReference type="PROSITE" id="PS50268">
    <property type="entry name" value="CADHERIN_2"/>
    <property type="match status" value="1"/>
</dbReference>
<dbReference type="SMART" id="SM00112">
    <property type="entry name" value="CA"/>
    <property type="match status" value="1"/>
</dbReference>
<sequence>MRYLQEFTASGNTPFENFGWSAYLSADDSSVVDWSDAGSEPAFIASGNYAFFAPGRNADFNDADGPGLLFTTEPEPFHIGDLLSLSLDETMDGSAGDPALGRFAVRIGEQWYASTFSFSSTTNNGPGGASTEVSLSGISFSDGRNWQRLDVALGGPGEGILRLDQSTIGGTLDGAVTGVGVYAEPGNNGDHFRIDNFEVSTRPVVRAVEDALEVSIGGALSFDPTDNDTGPVDTSTLLLVSAPSQGTVEWDPSSGHLIYKHEGALAGSDSFRYRIGDAAASMTSEAEVKVTVNGALRLENQTVNIPLNPPQAGSGELAMEVGLPDLTFPQAVAMSSVPGAPEALLVASINGAVWYVPDTTSPSPTKHKVLEITDALSNPSSNGRRILSITCYPDFATSGNIILNYQGDQSRLPPVAHIPNLDRNGNPNTTILNELRVSRFTLSAAHIADVVANGMSTAENNAVLHTEFPFINMAEQNQIHSINDCKFGPDGYLYLSFGDEGGQPDPHRNGQTITKDYYSSILRIDVDPASTHPKPNPHYTIPAGPLSGGKFPIFSNAATQNPNFRVPADNPFIHTTLGGNWDGDMNGTDYSSRLSSVRTEIWALGLRNPFKFHLDTEDGTPDGEVEAWIGDIGYNDREEVNRFTKGDNGGWSYFEGELPGATTHASIPAGSTPHQTALFTYETGSSTGNSVIGGIFYRETALSELTDTYVFGDYGSGRIWSLTRSGEVSELSSLQLGGTSIVDFELDRASGDIFVLEHGPSARVMRMTKQTGGPSSYPETLSATGLFADLTDLSPNTGVIPYTPNLTFWSDGADKSRWFVIKNTSDTIGYSQDGNWDFPEGMIWVKHFDFDLDQQNPGTHVKRLETRVLVRNDHGSYGVSYRWRMDGSEADLVDNTGDRIPIDFIDETGSSQNFIWNIPSRAECTTCHTPDAGHALSMNSRQFNLEQMIHGQSGNLLELLSAGGYLRNFSGRADGLPRHHRPEESDVDLETRVRSYLAVNCGYCHMEGGSAPPSFDARAHLTIHDTGLLYGQPMSEGTPDESDHIIRPGDKPNSSIWNKINARAAINGSFNGYSQMPPIGTNRFDTVGIALLAEWIDNHANLAPTPAEGSPNGARVSENAAVGEIIAQANAEDPDVRNGISDQSQLRYSMVSGNDAGLFTLDPLTGRLTLNGWLDFERNPHHVLQIEVSDNFGPNEGVLTRTLVIELIDETSPDLTEDLDANGIFDHWEKSFGVTRPDEDEDKDGIPAIFEFLSGGDPRVPDSSLSLAVQPVDPTSPNQIELSWNIRNGFLLDLDYLIHQSANLVSWSPLNQGADYEVISVSPIGTGVSRIVVRVPKNSASSFLNLSAP</sequence>
<dbReference type="InterPro" id="IPR015919">
    <property type="entry name" value="Cadherin-like_sf"/>
</dbReference>
<dbReference type="InterPro" id="IPR002126">
    <property type="entry name" value="Cadherin-like_dom"/>
</dbReference>
<comment type="caution">
    <text evidence="2">The sequence shown here is derived from an EMBL/GenBank/DDBJ whole genome shotgun (WGS) entry which is preliminary data.</text>
</comment>
<dbReference type="SUPFAM" id="SSF48695">
    <property type="entry name" value="Multiheme cytochromes"/>
    <property type="match status" value="1"/>
</dbReference>
<dbReference type="PANTHER" id="PTHR19328">
    <property type="entry name" value="HEDGEHOG-INTERACTING PROTEIN"/>
    <property type="match status" value="1"/>
</dbReference>
<dbReference type="InterPro" id="IPR011042">
    <property type="entry name" value="6-blade_b-propeller_TolB-like"/>
</dbReference>
<proteinExistence type="predicted"/>
<evidence type="ECO:0000313" key="2">
    <source>
        <dbReference type="EMBL" id="MFC7335966.1"/>
    </source>
</evidence>
<accession>A0ABW2L348</accession>
<protein>
    <submittedName>
        <fullName evidence="2">Cadherin domain-containing protein</fullName>
    </submittedName>
</protein>
<dbReference type="InterPro" id="IPR036280">
    <property type="entry name" value="Multihaem_cyt_sf"/>
</dbReference>
<feature type="domain" description="Cadherin" evidence="1">
    <location>
        <begin position="1108"/>
        <end position="1215"/>
    </location>
</feature>
<keyword evidence="3" id="KW-1185">Reference proteome</keyword>
<evidence type="ECO:0000259" key="1">
    <source>
        <dbReference type="PROSITE" id="PS50268"/>
    </source>
</evidence>
<name>A0ABW2L348_9BACT</name>
<dbReference type="CDD" id="cd11304">
    <property type="entry name" value="Cadherin_repeat"/>
    <property type="match status" value="1"/>
</dbReference>
<dbReference type="Pfam" id="PF17963">
    <property type="entry name" value="Big_9"/>
    <property type="match status" value="1"/>
</dbReference>
<evidence type="ECO:0000313" key="3">
    <source>
        <dbReference type="Proteomes" id="UP001596472"/>
    </source>
</evidence>
<dbReference type="Gene3D" id="2.120.10.30">
    <property type="entry name" value="TolB, C-terminal domain"/>
    <property type="match status" value="1"/>
</dbReference>
<dbReference type="Pfam" id="PF00028">
    <property type="entry name" value="Cadherin"/>
    <property type="match status" value="1"/>
</dbReference>
<dbReference type="RefSeq" id="WP_379708602.1">
    <property type="nucleotide sequence ID" value="NZ_JBHTBS010000001.1"/>
</dbReference>
<dbReference type="Proteomes" id="UP001596472">
    <property type="component" value="Unassembled WGS sequence"/>
</dbReference>
<dbReference type="Gene3D" id="2.60.40.3440">
    <property type="match status" value="1"/>
</dbReference>
<organism evidence="2 3">
    <name type="scientific">Haloferula chungangensis</name>
    <dbReference type="NCBI Taxonomy" id="1048331"/>
    <lineage>
        <taxon>Bacteria</taxon>
        <taxon>Pseudomonadati</taxon>
        <taxon>Verrucomicrobiota</taxon>
        <taxon>Verrucomicrobiia</taxon>
        <taxon>Verrucomicrobiales</taxon>
        <taxon>Verrucomicrobiaceae</taxon>
        <taxon>Haloferula</taxon>
    </lineage>
</organism>
<dbReference type="EMBL" id="JBHTBS010000001">
    <property type="protein sequence ID" value="MFC7335966.1"/>
    <property type="molecule type" value="Genomic_DNA"/>
</dbReference>
<dbReference type="Gene3D" id="2.60.40.60">
    <property type="entry name" value="Cadherins"/>
    <property type="match status" value="1"/>
</dbReference>
<dbReference type="PANTHER" id="PTHR19328:SF75">
    <property type="entry name" value="ALDOSE SUGAR DEHYDROGENASE YLII"/>
    <property type="match status" value="1"/>
</dbReference>
<reference evidence="3" key="1">
    <citation type="journal article" date="2019" name="Int. J. Syst. Evol. Microbiol.">
        <title>The Global Catalogue of Microorganisms (GCM) 10K type strain sequencing project: providing services to taxonomists for standard genome sequencing and annotation.</title>
        <authorList>
            <consortium name="The Broad Institute Genomics Platform"/>
            <consortium name="The Broad Institute Genome Sequencing Center for Infectious Disease"/>
            <person name="Wu L."/>
            <person name="Ma J."/>
        </authorList>
    </citation>
    <scope>NUCLEOTIDE SEQUENCE [LARGE SCALE GENOMIC DNA]</scope>
    <source>
        <strain evidence="3">CGMCC 4.1467</strain>
    </source>
</reference>
<dbReference type="SUPFAM" id="SSF49313">
    <property type="entry name" value="Cadherin-like"/>
    <property type="match status" value="1"/>
</dbReference>
<gene>
    <name evidence="2" type="ORF">ACFQY0_02150</name>
</gene>